<feature type="compositionally biased region" description="Polar residues" evidence="1">
    <location>
        <begin position="1"/>
        <end position="10"/>
    </location>
</feature>
<gene>
    <name evidence="2" type="ORF">RFI_34040</name>
</gene>
<dbReference type="EMBL" id="ASPP01033496">
    <property type="protein sequence ID" value="ETO03370.1"/>
    <property type="molecule type" value="Genomic_DNA"/>
</dbReference>
<accession>X6LRN4</accession>
<comment type="caution">
    <text evidence="2">The sequence shown here is derived from an EMBL/GenBank/DDBJ whole genome shotgun (WGS) entry which is preliminary data.</text>
</comment>
<keyword evidence="3" id="KW-1185">Reference proteome</keyword>
<sequence>MNLEQAQNPQYFVEMEDCEARDDDTNKDRMSVNTNTNNNINKEKANENTTKNSQDIESPKKTVNDKKDNVNPNSEDEEKIAMSSTTNY</sequence>
<feature type="compositionally biased region" description="Basic and acidic residues" evidence="1">
    <location>
        <begin position="57"/>
        <end position="69"/>
    </location>
</feature>
<organism evidence="2 3">
    <name type="scientific">Reticulomyxa filosa</name>
    <dbReference type="NCBI Taxonomy" id="46433"/>
    <lineage>
        <taxon>Eukaryota</taxon>
        <taxon>Sar</taxon>
        <taxon>Rhizaria</taxon>
        <taxon>Retaria</taxon>
        <taxon>Foraminifera</taxon>
        <taxon>Monothalamids</taxon>
        <taxon>Reticulomyxidae</taxon>
        <taxon>Reticulomyxa</taxon>
    </lineage>
</organism>
<feature type="region of interest" description="Disordered" evidence="1">
    <location>
        <begin position="1"/>
        <end position="88"/>
    </location>
</feature>
<name>X6LRN4_RETFI</name>
<proteinExistence type="predicted"/>
<evidence type="ECO:0000256" key="1">
    <source>
        <dbReference type="SAM" id="MobiDB-lite"/>
    </source>
</evidence>
<dbReference type="Proteomes" id="UP000023152">
    <property type="component" value="Unassembled WGS sequence"/>
</dbReference>
<dbReference type="AlphaFoldDB" id="X6LRN4"/>
<evidence type="ECO:0000313" key="3">
    <source>
        <dbReference type="Proteomes" id="UP000023152"/>
    </source>
</evidence>
<evidence type="ECO:0000313" key="2">
    <source>
        <dbReference type="EMBL" id="ETO03370.1"/>
    </source>
</evidence>
<reference evidence="2 3" key="1">
    <citation type="journal article" date="2013" name="Curr. Biol.">
        <title>The Genome of the Foraminiferan Reticulomyxa filosa.</title>
        <authorList>
            <person name="Glockner G."/>
            <person name="Hulsmann N."/>
            <person name="Schleicher M."/>
            <person name="Noegel A.A."/>
            <person name="Eichinger L."/>
            <person name="Gallinger C."/>
            <person name="Pawlowski J."/>
            <person name="Sierra R."/>
            <person name="Euteneuer U."/>
            <person name="Pillet L."/>
            <person name="Moustafa A."/>
            <person name="Platzer M."/>
            <person name="Groth M."/>
            <person name="Szafranski K."/>
            <person name="Schliwa M."/>
        </authorList>
    </citation>
    <scope>NUCLEOTIDE SEQUENCE [LARGE SCALE GENOMIC DNA]</scope>
</reference>
<protein>
    <submittedName>
        <fullName evidence="2">MADS-box transcription factor</fullName>
    </submittedName>
</protein>